<feature type="transmembrane region" description="Helical" evidence="6">
    <location>
        <begin position="1112"/>
        <end position="1133"/>
    </location>
</feature>
<dbReference type="GO" id="GO:0007029">
    <property type="term" value="P:endoplasmic reticulum organization"/>
    <property type="evidence" value="ECO:0007669"/>
    <property type="project" value="TreeGrafter"/>
</dbReference>
<feature type="compositionally biased region" description="Low complexity" evidence="7">
    <location>
        <begin position="625"/>
        <end position="634"/>
    </location>
</feature>
<keyword evidence="5 6" id="KW-0472">Membrane</keyword>
<dbReference type="WBParaSite" id="DME_0000631001-mRNA-1">
    <property type="protein sequence ID" value="DME_0000631001-mRNA-1"/>
    <property type="gene ID" value="DME_0000631001"/>
</dbReference>
<feature type="transmembrane region" description="Helical" evidence="6">
    <location>
        <begin position="859"/>
        <end position="877"/>
    </location>
</feature>
<feature type="transmembrane region" description="Helical" evidence="6">
    <location>
        <begin position="94"/>
        <end position="118"/>
    </location>
</feature>
<dbReference type="AlphaFoldDB" id="A0A0N4UFS9"/>
<reference evidence="9 11" key="2">
    <citation type="submission" date="2018-11" db="EMBL/GenBank/DDBJ databases">
        <authorList>
            <consortium name="Pathogen Informatics"/>
        </authorList>
    </citation>
    <scope>NUCLEOTIDE SEQUENCE [LARGE SCALE GENOMIC DNA]</scope>
</reference>
<protein>
    <recommendedName>
        <fullName evidence="6">Pecanex-like protein</fullName>
    </recommendedName>
</protein>
<gene>
    <name evidence="9" type="ORF">DME_LOCUS1207</name>
</gene>
<evidence type="ECO:0000313" key="10">
    <source>
        <dbReference type="Proteomes" id="UP000038040"/>
    </source>
</evidence>
<feature type="transmembrane region" description="Helical" evidence="6">
    <location>
        <begin position="990"/>
        <end position="1020"/>
    </location>
</feature>
<feature type="transmembrane region" description="Helical" evidence="6">
    <location>
        <begin position="953"/>
        <end position="970"/>
    </location>
</feature>
<dbReference type="InterPro" id="IPR007735">
    <property type="entry name" value="Pecanex_C"/>
</dbReference>
<comment type="subcellular location">
    <subcellularLocation>
        <location evidence="1 6">Membrane</location>
        <topology evidence="1 6">Multi-pass membrane protein</topology>
    </subcellularLocation>
</comment>
<feature type="transmembrane region" description="Helical" evidence="6">
    <location>
        <begin position="21"/>
        <end position="45"/>
    </location>
</feature>
<evidence type="ECO:0000256" key="1">
    <source>
        <dbReference type="ARBA" id="ARBA00004141"/>
    </source>
</evidence>
<accession>A0A0N4UFS9</accession>
<evidence type="ECO:0000256" key="4">
    <source>
        <dbReference type="ARBA" id="ARBA00022989"/>
    </source>
</evidence>
<evidence type="ECO:0000256" key="5">
    <source>
        <dbReference type="ARBA" id="ARBA00023136"/>
    </source>
</evidence>
<keyword evidence="3 6" id="KW-0812">Transmembrane</keyword>
<dbReference type="PANTHER" id="PTHR12372:SF7">
    <property type="entry name" value="PROTEIN PECANEX"/>
    <property type="match status" value="1"/>
</dbReference>
<evidence type="ECO:0000313" key="9">
    <source>
        <dbReference type="EMBL" id="VDN51234.1"/>
    </source>
</evidence>
<dbReference type="PANTHER" id="PTHR12372">
    <property type="entry name" value="PECANEX"/>
    <property type="match status" value="1"/>
</dbReference>
<feature type="region of interest" description="Disordered" evidence="7">
    <location>
        <begin position="625"/>
        <end position="671"/>
    </location>
</feature>
<dbReference type="InterPro" id="IPR039797">
    <property type="entry name" value="Pecanex"/>
</dbReference>
<keyword evidence="4 6" id="KW-1133">Transmembrane helix</keyword>
<dbReference type="GO" id="GO:0005783">
    <property type="term" value="C:endoplasmic reticulum"/>
    <property type="evidence" value="ECO:0007669"/>
    <property type="project" value="TreeGrafter"/>
</dbReference>
<dbReference type="OrthoDB" id="10037631at2759"/>
<dbReference type="EMBL" id="UYYG01000015">
    <property type="protein sequence ID" value="VDN51234.1"/>
    <property type="molecule type" value="Genomic_DNA"/>
</dbReference>
<evidence type="ECO:0000259" key="8">
    <source>
        <dbReference type="Pfam" id="PF05041"/>
    </source>
</evidence>
<evidence type="ECO:0000313" key="11">
    <source>
        <dbReference type="Proteomes" id="UP000274756"/>
    </source>
</evidence>
<feature type="transmembrane region" description="Helical" evidence="6">
    <location>
        <begin position="1032"/>
        <end position="1049"/>
    </location>
</feature>
<evidence type="ECO:0000256" key="3">
    <source>
        <dbReference type="ARBA" id="ARBA00022692"/>
    </source>
</evidence>
<proteinExistence type="inferred from homology"/>
<feature type="region of interest" description="Disordered" evidence="7">
    <location>
        <begin position="350"/>
        <end position="387"/>
    </location>
</feature>
<name>A0A0N4UFS9_DRAME</name>
<dbReference type="Proteomes" id="UP000274756">
    <property type="component" value="Unassembled WGS sequence"/>
</dbReference>
<evidence type="ECO:0000256" key="7">
    <source>
        <dbReference type="SAM" id="MobiDB-lite"/>
    </source>
</evidence>
<evidence type="ECO:0000313" key="12">
    <source>
        <dbReference type="WBParaSite" id="DME_0000631001-mRNA-1"/>
    </source>
</evidence>
<dbReference type="Proteomes" id="UP000038040">
    <property type="component" value="Unplaced"/>
</dbReference>
<feature type="transmembrane region" description="Helical" evidence="6">
    <location>
        <begin position="1140"/>
        <end position="1158"/>
    </location>
</feature>
<dbReference type="Pfam" id="PF05041">
    <property type="entry name" value="Pecanex_C"/>
    <property type="match status" value="1"/>
</dbReference>
<evidence type="ECO:0000256" key="2">
    <source>
        <dbReference type="ARBA" id="ARBA00010170"/>
    </source>
</evidence>
<evidence type="ECO:0000256" key="6">
    <source>
        <dbReference type="RuleBase" id="RU367089"/>
    </source>
</evidence>
<dbReference type="GO" id="GO:0016020">
    <property type="term" value="C:membrane"/>
    <property type="evidence" value="ECO:0007669"/>
    <property type="project" value="UniProtKB-SubCell"/>
</dbReference>
<feature type="transmembrane region" description="Helical" evidence="6">
    <location>
        <begin position="65"/>
        <end position="82"/>
    </location>
</feature>
<sequence>MEPVIPEIVRRRRGNSAAEKENLPLIVIWQVIQLIIIMTVGTHIAEIFRQGIWASLTGGWYYEPSHSIFCNVVISHFNLAFGNQSILCTKSTSFGLIIAYTSLVTTVFLLLKLIVLYLHNLFDTTNPLPQPIKKTSNTTAEVSLRTAFMEKLDGIELVEMKVDRNVEELGETEVRSARNRRYVRIDDVVGPVGQADLHYTKEEWVEEGSSNRHSERSLLGRTVNSSLPTDSFEILPIRTRRRSEIDDHLRSAIIRKYSEPCLEDPYRWSHVPRRRLSDTDPCVRRAKSAFETTDRMAGASGTMLSQRTLEECKKVSRKSYPSKMSSTAAFLSAAFAKRCGSSYDIVQKSSVTTEQEGNRFGNSEHFYDDEDEENGSEAKKTASEEASCSQVESMVNEIKDIERNASSEINFETMPDSKTAVESSGSGWSPVFVSLGDANIPSTSGIDRTSERIVRNHILSSNVDNQHKKEKTAHVIISVGYGSDKIDLKGEITKFLEELIDKHPETLDAIENVRMNRLGRMPASTINLSASSSRPSFKFRSADRKLSTVTNLSNMALKDGTHIAVDHEDTSEGAIHSFQDEDGNWWTYAFSSHGGGTAHALGSSRALIEMIKHSNTASLHTKLSVLPESSSASSEDSDVDRPKPGGETTGRDSNAVEGRHQRALSSSSAESGTYIADQPSAIFHASSSIPTSRLIDRERQIVTFANVAARLRGATYHRSHAASIRVENLFEEEQSGGNNETIRIGHAERHVNDLRSSRAGRHRNSISSIQRIPFISEITAMGGAIIGQSRGVNNTKRNHYYRLKMFSSATGGKGIKLQMDRLSVAALFDRNRSLLSCLFDVVLAALISILAGLLLSRAIFYDVSVIVFSVVVAGTHFSLLKSVQPDASSPVHGFNWLIAYSRPLLFCLLGGMLLLMDAGYCEKYLQELVGWQWNPYRIRTVSIHTISSAIRDLLAIFLLLSPIAFTVGLIPQANTLLLHVLEQIEMHVFGGTACFSLLSAFLQLAKSIFVLSILCCLAHIAHRADPQNTQNILFSIFVASGVALSYILSRCSSNPALTALSLRSLRSYWSLSSKNIALSQSDSNYTHSNLEDSDNFPDEVKVLVGCKVRHDIFMFLIFLLLFFGLHCTSLFTAAQPMFQTCLCCSCFTFGILNHYLYMELRRASPWRLIAHPVLRAFEFVQYESTFAAKLMPFEIIHFYMLLSEKNILYPLFVISSVSINRWALHPYFIALFFQRILRSSFSQPQLLYIPVMLSFLLTKFDLSAIEQIDNYFPLILYIFALIWPKILEFSLKINFIAAYVAPWQISWGSAFHAFAQPFSVPHTAVIFCQTLISSIISAPLNPFLGSSFFLTSYIRTVKFWEKDYNTRRVDHSNTRLIAQIDRGPMVDDSNLNAVFYEHLTRSLQLSLAGDLILGRWSTSVQPGDCFILASYYLNCLVHVIEVGNGFITFQLRGLEFRGTYCHQREVEAISEDVSEGAGCCCCSPGSLPGMLSLNRAWVLRWLAWEVVAAKYIVDGYSITDNSAVNLLQVHELRRLLITLYVKCMIYYALSSCKLSQWLRTPTIIAALHPIESSGRPYVDLDPIFGSANDEDFDITLMGISRYRFNDLYEPWIRHCIQQRLFSDDPIDQETASNLRLITAFCFALSIVGRRTLASAAHNRHANAAESFLYGLHALFKGDFRITCQRDEWVFADMDLLRFVVAPAVRMALKLHQDHFAAGDDFDDADLLYQRITQHLSKLFISHEHDPAWRKAIISNTPSLLALRHIYDDGQDDYKIIMLNKMHLNMRIIKLNRECVRAFWAGQQQELIFLRNRNPERGSIQNARQVLRNMINSSADQPIGYPIYVSPLTTSFVGTHPQIRTLIGPPLTPNLIGRFFHRIWSSVRSHFGTSGSSNIPFSGINLPHTSGFNLITRRNEPQLASLELRTVEKFADTASGDSSSNRKQHDSDLPVVPIHVFTCLDEPLKATGETLVVWPNAGWRLLGGRSSWEWMPSIGFKGKIVHKWVPFHPRRECRSHAGVIYLLYIKEMGGCYVPVGESGIEIISKSEFN</sequence>
<feature type="transmembrane region" description="Helical" evidence="6">
    <location>
        <begin position="833"/>
        <end position="854"/>
    </location>
</feature>
<keyword evidence="11" id="KW-1185">Reference proteome</keyword>
<reference evidence="12" key="1">
    <citation type="submission" date="2016-04" db="UniProtKB">
        <authorList>
            <consortium name="WormBaseParasite"/>
        </authorList>
    </citation>
    <scope>IDENTIFICATION</scope>
</reference>
<feature type="domain" description="Pecanex C-terminal" evidence="8">
    <location>
        <begin position="1636"/>
        <end position="1857"/>
    </location>
</feature>
<organism evidence="10 12">
    <name type="scientific">Dracunculus medinensis</name>
    <name type="common">Guinea worm</name>
    <dbReference type="NCBI Taxonomy" id="318479"/>
    <lineage>
        <taxon>Eukaryota</taxon>
        <taxon>Metazoa</taxon>
        <taxon>Ecdysozoa</taxon>
        <taxon>Nematoda</taxon>
        <taxon>Chromadorea</taxon>
        <taxon>Rhabditida</taxon>
        <taxon>Spirurina</taxon>
        <taxon>Dracunculoidea</taxon>
        <taxon>Dracunculidae</taxon>
        <taxon>Dracunculus</taxon>
    </lineage>
</organism>
<feature type="transmembrane region" description="Helical" evidence="6">
    <location>
        <begin position="897"/>
        <end position="916"/>
    </location>
</feature>
<comment type="similarity">
    <text evidence="2 6">Belongs to the pecanex family.</text>
</comment>